<feature type="chain" id="PRO_5043121467" evidence="1">
    <location>
        <begin position="24"/>
        <end position="154"/>
    </location>
</feature>
<gene>
    <name evidence="3" type="ORF">ASIM_LOCUS18633</name>
</gene>
<evidence type="ECO:0000259" key="2">
    <source>
        <dbReference type="Pfam" id="PF14534"/>
    </source>
</evidence>
<sequence>MHTSNVISVTLFVLLNLCNTAQADLQEEIEARNAELRNLYKAKNISAAIKFYHKNVTFMITGREPLKGRPAVKEYFSKDQGHGGTPVIQLNVHEINGDDKWAFERGSFDVTWADGKKKGNGMYLKVWKKNADNKWVIYADSTNYINLPQKSETK</sequence>
<accession>A0A0M3KE35</accession>
<dbReference type="WBParaSite" id="ASIM_0001924001-mRNA-1">
    <property type="protein sequence ID" value="ASIM_0001924001-mRNA-1"/>
    <property type="gene ID" value="ASIM_0001924001"/>
</dbReference>
<organism evidence="5">
    <name type="scientific">Anisakis simplex</name>
    <name type="common">Herring worm</name>
    <dbReference type="NCBI Taxonomy" id="6269"/>
    <lineage>
        <taxon>Eukaryota</taxon>
        <taxon>Metazoa</taxon>
        <taxon>Ecdysozoa</taxon>
        <taxon>Nematoda</taxon>
        <taxon>Chromadorea</taxon>
        <taxon>Rhabditida</taxon>
        <taxon>Spirurina</taxon>
        <taxon>Ascaridomorpha</taxon>
        <taxon>Ascaridoidea</taxon>
        <taxon>Anisakidae</taxon>
        <taxon>Anisakis</taxon>
        <taxon>Anisakis simplex complex</taxon>
    </lineage>
</organism>
<evidence type="ECO:0000313" key="3">
    <source>
        <dbReference type="EMBL" id="VDK65597.1"/>
    </source>
</evidence>
<dbReference type="InterPro" id="IPR032710">
    <property type="entry name" value="NTF2-like_dom_sf"/>
</dbReference>
<dbReference type="Pfam" id="PF14534">
    <property type="entry name" value="DUF4440"/>
    <property type="match status" value="1"/>
</dbReference>
<proteinExistence type="predicted"/>
<dbReference type="AlphaFoldDB" id="A0A0M3KE35"/>
<dbReference type="Proteomes" id="UP000267096">
    <property type="component" value="Unassembled WGS sequence"/>
</dbReference>
<feature type="signal peptide" evidence="1">
    <location>
        <begin position="1"/>
        <end position="23"/>
    </location>
</feature>
<dbReference type="InterPro" id="IPR027843">
    <property type="entry name" value="DUF4440"/>
</dbReference>
<reference evidence="3 4" key="2">
    <citation type="submission" date="2018-11" db="EMBL/GenBank/DDBJ databases">
        <authorList>
            <consortium name="Pathogen Informatics"/>
        </authorList>
    </citation>
    <scope>NUCLEOTIDE SEQUENCE [LARGE SCALE GENOMIC DNA]</scope>
</reference>
<reference evidence="5" key="1">
    <citation type="submission" date="2017-02" db="UniProtKB">
        <authorList>
            <consortium name="WormBaseParasite"/>
        </authorList>
    </citation>
    <scope>IDENTIFICATION</scope>
</reference>
<dbReference type="SUPFAM" id="SSF54427">
    <property type="entry name" value="NTF2-like"/>
    <property type="match status" value="1"/>
</dbReference>
<evidence type="ECO:0000256" key="1">
    <source>
        <dbReference type="SAM" id="SignalP"/>
    </source>
</evidence>
<evidence type="ECO:0000313" key="5">
    <source>
        <dbReference type="WBParaSite" id="ASIM_0001924001-mRNA-1"/>
    </source>
</evidence>
<evidence type="ECO:0000313" key="4">
    <source>
        <dbReference type="Proteomes" id="UP000267096"/>
    </source>
</evidence>
<protein>
    <submittedName>
        <fullName evidence="5">DUF4440 domain-containing protein</fullName>
    </submittedName>
</protein>
<dbReference type="Gene3D" id="3.10.450.50">
    <property type="match status" value="1"/>
</dbReference>
<dbReference type="OrthoDB" id="5913414at2759"/>
<name>A0A0M3KE35_ANISI</name>
<dbReference type="EMBL" id="UYRR01035819">
    <property type="protein sequence ID" value="VDK65597.1"/>
    <property type="molecule type" value="Genomic_DNA"/>
</dbReference>
<keyword evidence="4" id="KW-1185">Reference proteome</keyword>
<feature type="domain" description="DUF4440" evidence="2">
    <location>
        <begin position="29"/>
        <end position="137"/>
    </location>
</feature>
<keyword evidence="1" id="KW-0732">Signal</keyword>